<sequence length="261" mass="29684">GLFGSSTCETAEIARLAGWLKEHLSRIPDTEFPVEVAELIEAVLDDLRQEYNWDRAATIRENYRAQIRQGASGKTCVISGDFLERLLVLIGNRALTGIKNAVNPRTGLLNTYYIAEPTEMQLQENSGDSGAGEPGSNSMRLNVTSFQQEPLPLFLEGQVHWLRVLSDRDKTREIHQAVHNSALFDTELRMYKLNESLKSCSPKIGRAQMFTRGWFENESIWLHMSYKYLLELLRCGLVEEFFEDAKTMLVPFMDPAVYGRS</sequence>
<evidence type="ECO:0000313" key="1">
    <source>
        <dbReference type="EMBL" id="GAG22606.1"/>
    </source>
</evidence>
<dbReference type="GO" id="GO:0005975">
    <property type="term" value="P:carbohydrate metabolic process"/>
    <property type="evidence" value="ECO:0007669"/>
    <property type="project" value="InterPro"/>
</dbReference>
<organism evidence="1">
    <name type="scientific">marine sediment metagenome</name>
    <dbReference type="NCBI Taxonomy" id="412755"/>
    <lineage>
        <taxon>unclassified sequences</taxon>
        <taxon>metagenomes</taxon>
        <taxon>ecological metagenomes</taxon>
    </lineage>
</organism>
<accession>X0XCE6</accession>
<comment type="caution">
    <text evidence="1">The sequence shown here is derived from an EMBL/GenBank/DDBJ whole genome shotgun (WGS) entry which is preliminary data.</text>
</comment>
<dbReference type="InterPro" id="IPR008928">
    <property type="entry name" value="6-hairpin_glycosidase_sf"/>
</dbReference>
<feature type="non-terminal residue" evidence="1">
    <location>
        <position position="1"/>
    </location>
</feature>
<reference evidence="1" key="1">
    <citation type="journal article" date="2014" name="Front. Microbiol.">
        <title>High frequency of phylogenetically diverse reductive dehalogenase-homologous genes in deep subseafloor sedimentary metagenomes.</title>
        <authorList>
            <person name="Kawai M."/>
            <person name="Futagami T."/>
            <person name="Toyoda A."/>
            <person name="Takaki Y."/>
            <person name="Nishi S."/>
            <person name="Hori S."/>
            <person name="Arai W."/>
            <person name="Tsubouchi T."/>
            <person name="Morono Y."/>
            <person name="Uchiyama I."/>
            <person name="Ito T."/>
            <person name="Fujiyama A."/>
            <person name="Inagaki F."/>
            <person name="Takami H."/>
        </authorList>
    </citation>
    <scope>NUCLEOTIDE SEQUENCE</scope>
    <source>
        <strain evidence="1">Expedition CK06-06</strain>
    </source>
</reference>
<protein>
    <submittedName>
        <fullName evidence="1">Uncharacterized protein</fullName>
    </submittedName>
</protein>
<dbReference type="SUPFAM" id="SSF48208">
    <property type="entry name" value="Six-hairpin glycosidases"/>
    <property type="match status" value="1"/>
</dbReference>
<dbReference type="EMBL" id="BARS01031835">
    <property type="protein sequence ID" value="GAG22606.1"/>
    <property type="molecule type" value="Genomic_DNA"/>
</dbReference>
<proteinExistence type="predicted"/>
<gene>
    <name evidence="1" type="ORF">S01H1_49478</name>
</gene>
<feature type="non-terminal residue" evidence="1">
    <location>
        <position position="261"/>
    </location>
</feature>
<dbReference type="AlphaFoldDB" id="X0XCE6"/>
<name>X0XCE6_9ZZZZ</name>